<dbReference type="Gene3D" id="3.90.550.10">
    <property type="entry name" value="Spore Coat Polysaccharide Biosynthesis Protein SpsA, Chain A"/>
    <property type="match status" value="1"/>
</dbReference>
<dbReference type="eggNOG" id="COG1083">
    <property type="taxonomic scope" value="Bacteria"/>
</dbReference>
<dbReference type="Pfam" id="PF02348">
    <property type="entry name" value="CTP_transf_3"/>
    <property type="match status" value="1"/>
</dbReference>
<reference evidence="1 2" key="1">
    <citation type="submission" date="2014-05" db="EMBL/GenBank/DDBJ databases">
        <title>Draft genome sequence of Amycolatopsis rifamycinica DSM 46095.</title>
        <authorList>
            <person name="Lal R."/>
            <person name="Saxena A."/>
            <person name="Kumari R."/>
            <person name="Mukherjee U."/>
            <person name="Singh P."/>
            <person name="Sangwan N."/>
            <person name="Mahato N.K."/>
        </authorList>
    </citation>
    <scope>NUCLEOTIDE SEQUENCE [LARGE SCALE GENOMIC DNA]</scope>
    <source>
        <strain evidence="1 2">DSM 46095</strain>
    </source>
</reference>
<dbReference type="PANTHER" id="PTHR21485:SF6">
    <property type="entry name" value="N-ACYLNEURAMINATE CYTIDYLYLTRANSFERASE-RELATED"/>
    <property type="match status" value="1"/>
</dbReference>
<dbReference type="STRING" id="287986.DV20_39915"/>
<evidence type="ECO:0000313" key="1">
    <source>
        <dbReference type="EMBL" id="KDN16685.1"/>
    </source>
</evidence>
<evidence type="ECO:0008006" key="3">
    <source>
        <dbReference type="Google" id="ProtNLM"/>
    </source>
</evidence>
<dbReference type="AlphaFoldDB" id="A0A066TPF1"/>
<dbReference type="Proteomes" id="UP000027345">
    <property type="component" value="Unassembled WGS sequence"/>
</dbReference>
<keyword evidence="2" id="KW-1185">Reference proteome</keyword>
<dbReference type="SUPFAM" id="SSF53448">
    <property type="entry name" value="Nucleotide-diphospho-sugar transferases"/>
    <property type="match status" value="1"/>
</dbReference>
<protein>
    <recommendedName>
        <fullName evidence="3">Acylneuraminate cytidylyltransferase</fullName>
    </recommendedName>
</protein>
<evidence type="ECO:0000313" key="2">
    <source>
        <dbReference type="Proteomes" id="UP000027345"/>
    </source>
</evidence>
<dbReference type="OrthoDB" id="9814210at2"/>
<dbReference type="CDD" id="cd02513">
    <property type="entry name" value="CMP-NeuAc_Synthase"/>
    <property type="match status" value="1"/>
</dbReference>
<gene>
    <name evidence="1" type="ORF">DV20_39915</name>
</gene>
<dbReference type="RefSeq" id="WP_043788606.1">
    <property type="nucleotide sequence ID" value="NZ_JMQI01000079.1"/>
</dbReference>
<dbReference type="InterPro" id="IPR050793">
    <property type="entry name" value="CMP-NeuNAc_synthase"/>
</dbReference>
<sequence length="224" mass="23606">MTALAIVPARGGSVGLPGKNLAPFRGRPLVAHTVYTAVAAGIADVVVTTDDADIAAAAEAEGARTVARPAHLADATSRTLPAVTHAIDTLGVPDSTLVLLLQPTSPLRTAEDIAECLDIHADRPTGSVVQMCRSTDHHPLKVCLETPDGGIAPVRDWADLEAPRQTLPVVLRPTGGIYLVRAGDLRRHERFFIPEVRPQFVPVERAIDIDSAADLVLAEQHAAG</sequence>
<name>A0A066TPF1_9PSEU</name>
<accession>A0A066TPF1</accession>
<organism evidence="1 2">
    <name type="scientific">Amycolatopsis rifamycinica</name>
    <dbReference type="NCBI Taxonomy" id="287986"/>
    <lineage>
        <taxon>Bacteria</taxon>
        <taxon>Bacillati</taxon>
        <taxon>Actinomycetota</taxon>
        <taxon>Actinomycetes</taxon>
        <taxon>Pseudonocardiales</taxon>
        <taxon>Pseudonocardiaceae</taxon>
        <taxon>Amycolatopsis</taxon>
    </lineage>
</organism>
<dbReference type="GO" id="GO:0008781">
    <property type="term" value="F:N-acylneuraminate cytidylyltransferase activity"/>
    <property type="evidence" value="ECO:0007669"/>
    <property type="project" value="TreeGrafter"/>
</dbReference>
<dbReference type="InterPro" id="IPR003329">
    <property type="entry name" value="Cytidylyl_trans"/>
</dbReference>
<dbReference type="EMBL" id="JMQI01000079">
    <property type="protein sequence ID" value="KDN16685.1"/>
    <property type="molecule type" value="Genomic_DNA"/>
</dbReference>
<dbReference type="PANTHER" id="PTHR21485">
    <property type="entry name" value="HAD SUPERFAMILY MEMBERS CMAS AND KDSC"/>
    <property type="match status" value="1"/>
</dbReference>
<proteinExistence type="predicted"/>
<dbReference type="InterPro" id="IPR029044">
    <property type="entry name" value="Nucleotide-diphossugar_trans"/>
</dbReference>
<comment type="caution">
    <text evidence="1">The sequence shown here is derived from an EMBL/GenBank/DDBJ whole genome shotgun (WGS) entry which is preliminary data.</text>
</comment>